<evidence type="ECO:0000313" key="3">
    <source>
        <dbReference type="Proteomes" id="UP000449710"/>
    </source>
</evidence>
<dbReference type="GO" id="GO:0016810">
    <property type="term" value="F:hydrolase activity, acting on carbon-nitrogen (but not peptide) bonds"/>
    <property type="evidence" value="ECO:0007669"/>
    <property type="project" value="InterPro"/>
</dbReference>
<dbReference type="Gene3D" id="2.30.40.10">
    <property type="entry name" value="Urease, subunit C, domain 1"/>
    <property type="match status" value="1"/>
</dbReference>
<dbReference type="Gene3D" id="3.20.20.140">
    <property type="entry name" value="Metal-dependent hydrolases"/>
    <property type="match status" value="1"/>
</dbReference>
<dbReference type="InterPro" id="IPR011059">
    <property type="entry name" value="Metal-dep_hydrolase_composite"/>
</dbReference>
<dbReference type="Proteomes" id="UP000449710">
    <property type="component" value="Unassembled WGS sequence"/>
</dbReference>
<keyword evidence="3" id="KW-1185">Reference proteome</keyword>
<gene>
    <name evidence="2" type="ORF">ISALK_08225</name>
</gene>
<comment type="caution">
    <text evidence="2">The sequence shown here is derived from an EMBL/GenBank/DDBJ whole genome shotgun (WGS) entry which is preliminary data.</text>
</comment>
<protein>
    <submittedName>
        <fullName evidence="2">Amidohydrolase family protein</fullName>
    </submittedName>
</protein>
<dbReference type="InterPro" id="IPR057744">
    <property type="entry name" value="OTAase-like"/>
</dbReference>
<dbReference type="InterPro" id="IPR032466">
    <property type="entry name" value="Metal_Hydrolase"/>
</dbReference>
<feature type="domain" description="Amidohydrolase-related" evidence="1">
    <location>
        <begin position="61"/>
        <end position="384"/>
    </location>
</feature>
<evidence type="ECO:0000313" key="2">
    <source>
        <dbReference type="EMBL" id="NBG88487.1"/>
    </source>
</evidence>
<dbReference type="SUPFAM" id="SSF51338">
    <property type="entry name" value="Composite domain of metallo-dependent hydrolases"/>
    <property type="match status" value="1"/>
</dbReference>
<sequence>MNRSLLITCKGLIDGKNKELQEDVYLLIEDGVISKIGSQGDIPHLDLSQRNIDFLDYRHGYITPGIIDTHVHITFSSEADTMGSLTNKSNAQLTIDGVNNLQNTLKGGITVIRDLGAPEYIDIDIRNAQRIGKIPGPKSLVSGKFITMTGGHGWQIGRECDGIAEVTKGAREQLKQGADVLKIMATGGVLTPGVDPNASQLSEAEITAAVTEAHKAGKKTATHAQGIFGIKNAVRAGINSVEHGVFLDDEAADMMAERGTYLVPTFSAIYNIIKYGEEHGIPKFAVDKAKAIKEVHFESFQLARSKGVNIAMGTDAGTPFNRHGDNLFELKLMVDMGMTPLEAIQSSTYRSAQLLGIDDSHGSLEVGKKADFLLVKNNPLRDIHNLLAFEGLYQEGRKVL</sequence>
<dbReference type="InterPro" id="IPR006680">
    <property type="entry name" value="Amidohydro-rel"/>
</dbReference>
<dbReference type="RefSeq" id="WP_160721136.1">
    <property type="nucleotide sequence ID" value="NZ_SUMG01000008.1"/>
</dbReference>
<dbReference type="AlphaFoldDB" id="A0AA43XKN0"/>
<dbReference type="PANTHER" id="PTHR43135">
    <property type="entry name" value="ALPHA-D-RIBOSE 1-METHYLPHOSPHONATE 5-TRIPHOSPHATE DIPHOSPHATASE"/>
    <property type="match status" value="1"/>
</dbReference>
<accession>A0AA43XKN0</accession>
<dbReference type="EMBL" id="SUMG01000008">
    <property type="protein sequence ID" value="NBG88487.1"/>
    <property type="molecule type" value="Genomic_DNA"/>
</dbReference>
<dbReference type="PANTHER" id="PTHR43135:SF3">
    <property type="entry name" value="ALPHA-D-RIBOSE 1-METHYLPHOSPHONATE 5-TRIPHOSPHATE DIPHOSPHATASE"/>
    <property type="match status" value="1"/>
</dbReference>
<dbReference type="Pfam" id="PF01979">
    <property type="entry name" value="Amidohydro_1"/>
    <property type="match status" value="1"/>
</dbReference>
<reference evidence="2 3" key="1">
    <citation type="submission" date="2019-04" db="EMBL/GenBank/DDBJ databases">
        <title>Isachenkonia alkalipeptolytica gen. nov. sp. nov. a new anaerobic, alkiliphilic organothrophic bacterium capable to reduce synthesized ferrihydrite isolated from a soda lake.</title>
        <authorList>
            <person name="Toshchakov S.V."/>
            <person name="Zavarzina D.G."/>
            <person name="Zhilina T.N."/>
            <person name="Kostrikina N.A."/>
            <person name="Kublanov I.V."/>
        </authorList>
    </citation>
    <scope>NUCLEOTIDE SEQUENCE [LARGE SCALE GENOMIC DNA]</scope>
    <source>
        <strain evidence="2 3">Z-1701</strain>
    </source>
</reference>
<dbReference type="CDD" id="cd01299">
    <property type="entry name" value="Met_dep_hydrolase_A"/>
    <property type="match status" value="1"/>
</dbReference>
<proteinExistence type="predicted"/>
<dbReference type="InterPro" id="IPR051781">
    <property type="entry name" value="Metallo-dep_Hydrolase"/>
</dbReference>
<evidence type="ECO:0000259" key="1">
    <source>
        <dbReference type="Pfam" id="PF01979"/>
    </source>
</evidence>
<dbReference type="SUPFAM" id="SSF51556">
    <property type="entry name" value="Metallo-dependent hydrolases"/>
    <property type="match status" value="1"/>
</dbReference>
<name>A0AA43XKN0_9CLOT</name>
<organism evidence="2 3">
    <name type="scientific">Isachenkonia alkalipeptolytica</name>
    <dbReference type="NCBI Taxonomy" id="2565777"/>
    <lineage>
        <taxon>Bacteria</taxon>
        <taxon>Bacillati</taxon>
        <taxon>Bacillota</taxon>
        <taxon>Clostridia</taxon>
        <taxon>Eubacteriales</taxon>
        <taxon>Clostridiaceae</taxon>
        <taxon>Isachenkonia</taxon>
    </lineage>
</organism>